<protein>
    <submittedName>
        <fullName evidence="4">NAD(P)-dependent dehydrogenase (Short-subunit alcohol dehydrogenase family)</fullName>
    </submittedName>
</protein>
<dbReference type="Pfam" id="PF13561">
    <property type="entry name" value="adh_short_C2"/>
    <property type="match status" value="1"/>
</dbReference>
<dbReference type="InterPro" id="IPR036291">
    <property type="entry name" value="NAD(P)-bd_dom_sf"/>
</dbReference>
<dbReference type="SMART" id="SM00822">
    <property type="entry name" value="PKS_KR"/>
    <property type="match status" value="1"/>
</dbReference>
<dbReference type="AlphaFoldDB" id="A0A840HSK2"/>
<proteinExistence type="inferred from homology"/>
<dbReference type="RefSeq" id="WP_184474944.1">
    <property type="nucleotide sequence ID" value="NZ_JACHOV010000004.1"/>
</dbReference>
<keyword evidence="2" id="KW-0560">Oxidoreductase</keyword>
<organism evidence="4 5">
    <name type="scientific">Rhizorhapis suberifaciens</name>
    <name type="common">corky root of lettuce</name>
    <dbReference type="NCBI Taxonomy" id="13656"/>
    <lineage>
        <taxon>Bacteria</taxon>
        <taxon>Pseudomonadati</taxon>
        <taxon>Pseudomonadota</taxon>
        <taxon>Alphaproteobacteria</taxon>
        <taxon>Sphingomonadales</taxon>
        <taxon>Sphingomonadaceae</taxon>
        <taxon>Rhizorhapis</taxon>
    </lineage>
</organism>
<gene>
    <name evidence="4" type="ORF">HNQ99_001446</name>
</gene>
<evidence type="ECO:0000259" key="3">
    <source>
        <dbReference type="SMART" id="SM00822"/>
    </source>
</evidence>
<dbReference type="PANTHER" id="PTHR43669">
    <property type="entry name" value="5-KETO-D-GLUCONATE 5-REDUCTASE"/>
    <property type="match status" value="1"/>
</dbReference>
<evidence type="ECO:0000313" key="5">
    <source>
        <dbReference type="Proteomes" id="UP000575068"/>
    </source>
</evidence>
<dbReference type="GO" id="GO:0016491">
    <property type="term" value="F:oxidoreductase activity"/>
    <property type="evidence" value="ECO:0007669"/>
    <property type="project" value="UniProtKB-KW"/>
</dbReference>
<dbReference type="PROSITE" id="PS00061">
    <property type="entry name" value="ADH_SHORT"/>
    <property type="match status" value="1"/>
</dbReference>
<comment type="similarity">
    <text evidence="1">Belongs to the short-chain dehydrogenases/reductases (SDR) family.</text>
</comment>
<dbReference type="Gene3D" id="3.40.50.720">
    <property type="entry name" value="NAD(P)-binding Rossmann-like Domain"/>
    <property type="match status" value="1"/>
</dbReference>
<dbReference type="CDD" id="cd05233">
    <property type="entry name" value="SDR_c"/>
    <property type="match status" value="1"/>
</dbReference>
<dbReference type="InterPro" id="IPR020904">
    <property type="entry name" value="Sc_DH/Rdtase_CS"/>
</dbReference>
<dbReference type="PANTHER" id="PTHR43669:SF3">
    <property type="entry name" value="ALCOHOL DEHYDROGENASE, PUTATIVE (AFU_ORTHOLOGUE AFUA_3G03445)-RELATED"/>
    <property type="match status" value="1"/>
</dbReference>
<reference evidence="4 5" key="1">
    <citation type="submission" date="2020-08" db="EMBL/GenBank/DDBJ databases">
        <title>Genomic Encyclopedia of Type Strains, Phase IV (KMG-IV): sequencing the most valuable type-strain genomes for metagenomic binning, comparative biology and taxonomic classification.</title>
        <authorList>
            <person name="Goeker M."/>
        </authorList>
    </citation>
    <scope>NUCLEOTIDE SEQUENCE [LARGE SCALE GENOMIC DNA]</scope>
    <source>
        <strain evidence="4 5">DSM 7465</strain>
    </source>
</reference>
<dbReference type="SUPFAM" id="SSF51735">
    <property type="entry name" value="NAD(P)-binding Rossmann-fold domains"/>
    <property type="match status" value="1"/>
</dbReference>
<dbReference type="PRINTS" id="PR00081">
    <property type="entry name" value="GDHRDH"/>
</dbReference>
<dbReference type="Proteomes" id="UP000575068">
    <property type="component" value="Unassembled WGS sequence"/>
</dbReference>
<sequence length="249" mass="26083">MRFHEKTVLVIGGNSGIGQASARAFAGEGANLFITGRDQRTLDATKTEIGGACTAFRADVSDPDSLDPVIAAIKERHGTLDALFVNAGVGGFSPARELTPELWDHINDINCRGCFFAAQKALPLMTKGGSILFTGSIGSVLALPGNTAYAAAKAGLRAVARIMAKELVDDGIRVNMISPGPIETPLMNRNAGMDSIAVDGLRQTMIAAVPMKRMGEADEVARAVLFLSSQEASFITGVDLFVDGGCVEL</sequence>
<dbReference type="InterPro" id="IPR057326">
    <property type="entry name" value="KR_dom"/>
</dbReference>
<accession>A0A840HSK2</accession>
<name>A0A840HSK2_9SPHN</name>
<feature type="domain" description="Ketoreductase" evidence="3">
    <location>
        <begin position="6"/>
        <end position="180"/>
    </location>
</feature>
<evidence type="ECO:0000256" key="2">
    <source>
        <dbReference type="ARBA" id="ARBA00023002"/>
    </source>
</evidence>
<comment type="caution">
    <text evidence="4">The sequence shown here is derived from an EMBL/GenBank/DDBJ whole genome shotgun (WGS) entry which is preliminary data.</text>
</comment>
<dbReference type="InterPro" id="IPR002347">
    <property type="entry name" value="SDR_fam"/>
</dbReference>
<dbReference type="FunFam" id="3.40.50.720:FF:000084">
    <property type="entry name" value="Short-chain dehydrogenase reductase"/>
    <property type="match status" value="1"/>
</dbReference>
<evidence type="ECO:0000256" key="1">
    <source>
        <dbReference type="ARBA" id="ARBA00006484"/>
    </source>
</evidence>
<dbReference type="EMBL" id="JACHOV010000004">
    <property type="protein sequence ID" value="MBB4641142.1"/>
    <property type="molecule type" value="Genomic_DNA"/>
</dbReference>
<keyword evidence="5" id="KW-1185">Reference proteome</keyword>
<evidence type="ECO:0000313" key="4">
    <source>
        <dbReference type="EMBL" id="MBB4641142.1"/>
    </source>
</evidence>
<dbReference type="PRINTS" id="PR00080">
    <property type="entry name" value="SDRFAMILY"/>
</dbReference>